<name>A0A0F9DQC8_9ZZZZ</name>
<reference evidence="1" key="1">
    <citation type="journal article" date="2015" name="Nature">
        <title>Complex archaea that bridge the gap between prokaryotes and eukaryotes.</title>
        <authorList>
            <person name="Spang A."/>
            <person name="Saw J.H."/>
            <person name="Jorgensen S.L."/>
            <person name="Zaremba-Niedzwiedzka K."/>
            <person name="Martijn J."/>
            <person name="Lind A.E."/>
            <person name="van Eijk R."/>
            <person name="Schleper C."/>
            <person name="Guy L."/>
            <person name="Ettema T.J."/>
        </authorList>
    </citation>
    <scope>NUCLEOTIDE SEQUENCE</scope>
</reference>
<comment type="caution">
    <text evidence="1">The sequence shown here is derived from an EMBL/GenBank/DDBJ whole genome shotgun (WGS) entry which is preliminary data.</text>
</comment>
<dbReference type="EMBL" id="LAZR01038323">
    <property type="protein sequence ID" value="KKL19871.1"/>
    <property type="molecule type" value="Genomic_DNA"/>
</dbReference>
<proteinExistence type="predicted"/>
<dbReference type="AlphaFoldDB" id="A0A0F9DQC8"/>
<feature type="non-terminal residue" evidence="1">
    <location>
        <position position="50"/>
    </location>
</feature>
<accession>A0A0F9DQC8</accession>
<evidence type="ECO:0000313" key="1">
    <source>
        <dbReference type="EMBL" id="KKL19871.1"/>
    </source>
</evidence>
<protein>
    <submittedName>
        <fullName evidence="1">Uncharacterized protein</fullName>
    </submittedName>
</protein>
<gene>
    <name evidence="1" type="ORF">LCGC14_2461150</name>
</gene>
<organism evidence="1">
    <name type="scientific">marine sediment metagenome</name>
    <dbReference type="NCBI Taxonomy" id="412755"/>
    <lineage>
        <taxon>unclassified sequences</taxon>
        <taxon>metagenomes</taxon>
        <taxon>ecological metagenomes</taxon>
    </lineage>
</organism>
<sequence>MKTYTKLYQKIYSQDNLILAFKKARKGKSSKNYVIHFESNLDKNLEVLKN</sequence>